<protein>
    <submittedName>
        <fullName evidence="1">Uncharacterized protein</fullName>
    </submittedName>
</protein>
<sequence>MPQELKTRLWKNTEDVVYKVGDEVPENGFYACVPCGSKKYLKAGAHFGNCLQCFGKKRRLFRKGLELWERIRK</sequence>
<evidence type="ECO:0000313" key="1">
    <source>
        <dbReference type="EMBL" id="PIR44519.1"/>
    </source>
</evidence>
<comment type="caution">
    <text evidence="1">The sequence shown here is derived from an EMBL/GenBank/DDBJ whole genome shotgun (WGS) entry which is preliminary data.</text>
</comment>
<name>A0A2H0RDA4_9BACT</name>
<dbReference type="AlphaFoldDB" id="A0A2H0RDA4"/>
<proteinExistence type="predicted"/>
<accession>A0A2H0RDA4</accession>
<dbReference type="EMBL" id="PCYI01000028">
    <property type="protein sequence ID" value="PIR44519.1"/>
    <property type="molecule type" value="Genomic_DNA"/>
</dbReference>
<dbReference type="Proteomes" id="UP000228767">
    <property type="component" value="Unassembled WGS sequence"/>
</dbReference>
<reference evidence="1 2" key="1">
    <citation type="submission" date="2017-09" db="EMBL/GenBank/DDBJ databases">
        <title>Depth-based differentiation of microbial function through sediment-hosted aquifers and enrichment of novel symbionts in the deep terrestrial subsurface.</title>
        <authorList>
            <person name="Probst A.J."/>
            <person name="Ladd B."/>
            <person name="Jarett J.K."/>
            <person name="Geller-Mcgrath D.E."/>
            <person name="Sieber C.M."/>
            <person name="Emerson J.B."/>
            <person name="Anantharaman K."/>
            <person name="Thomas B.C."/>
            <person name="Malmstrom R."/>
            <person name="Stieglmeier M."/>
            <person name="Klingl A."/>
            <person name="Woyke T."/>
            <person name="Ryan C.M."/>
            <person name="Banfield J.F."/>
        </authorList>
    </citation>
    <scope>NUCLEOTIDE SEQUENCE [LARGE SCALE GENOMIC DNA]</scope>
    <source>
        <strain evidence="1">CG10_big_fil_rev_8_21_14_0_10_51_16</strain>
    </source>
</reference>
<evidence type="ECO:0000313" key="2">
    <source>
        <dbReference type="Proteomes" id="UP000228767"/>
    </source>
</evidence>
<organism evidence="1 2">
    <name type="scientific">Candidatus Vogelbacteria bacterium CG10_big_fil_rev_8_21_14_0_10_51_16</name>
    <dbReference type="NCBI Taxonomy" id="1975045"/>
    <lineage>
        <taxon>Bacteria</taxon>
        <taxon>Candidatus Vogeliibacteriota</taxon>
    </lineage>
</organism>
<gene>
    <name evidence="1" type="ORF">COV10_04305</name>
</gene>